<dbReference type="EMBL" id="BROD01000001">
    <property type="protein sequence ID" value="GKX67133.1"/>
    <property type="molecule type" value="Genomic_DNA"/>
</dbReference>
<keyword evidence="2" id="KW-1185">Reference proteome</keyword>
<reference evidence="1" key="1">
    <citation type="journal article" date="2025" name="Int. J. Syst. Evol. Microbiol.">
        <title>Inconstantimicrobium mannanitabidum sp. nov., a novel member of the family Clostridiaceae isolated from anoxic soil under the treatment of reductive soil disinfestation.</title>
        <authorList>
            <person name="Ueki A."/>
            <person name="Tonouchi A."/>
            <person name="Honma S."/>
            <person name="Kaku N."/>
            <person name="Ueki K."/>
        </authorList>
    </citation>
    <scope>NUCLEOTIDE SEQUENCE</scope>
    <source>
        <strain evidence="1">TW13</strain>
    </source>
</reference>
<dbReference type="Proteomes" id="UP001058074">
    <property type="component" value="Unassembled WGS sequence"/>
</dbReference>
<sequence length="215" mass="25228">MGITERKEKERLFRKNLILRAAEDIFAEKGFENSTMEDIAKAAEFTKKTVYSYFNSKEELYYEIMLEGFKSLNTMLDEAINQNESLKETEKIKKLGQTFIEFSRVCPAYFRAISDYQNREFDFSHNTDNELIKECYVAGQYSFELLNKCLADGIDRGEISDKVDVTTVSLILWANVLGIITLINKKQKYIREYYHIEIEQLIENGFEMLFSTIKK</sequence>
<organism evidence="1 2">
    <name type="scientific">Inconstantimicrobium mannanitabidum</name>
    <dbReference type="NCBI Taxonomy" id="1604901"/>
    <lineage>
        <taxon>Bacteria</taxon>
        <taxon>Bacillati</taxon>
        <taxon>Bacillota</taxon>
        <taxon>Clostridia</taxon>
        <taxon>Eubacteriales</taxon>
        <taxon>Clostridiaceae</taxon>
        <taxon>Inconstantimicrobium</taxon>
    </lineage>
</organism>
<proteinExistence type="predicted"/>
<protein>
    <submittedName>
        <fullName evidence="1">AcrR family transcriptional regulator</fullName>
    </submittedName>
</protein>
<name>A0ACB5RCZ2_9CLOT</name>
<evidence type="ECO:0000313" key="1">
    <source>
        <dbReference type="EMBL" id="GKX67133.1"/>
    </source>
</evidence>
<accession>A0ACB5RCZ2</accession>
<evidence type="ECO:0000313" key="2">
    <source>
        <dbReference type="Proteomes" id="UP001058074"/>
    </source>
</evidence>
<comment type="caution">
    <text evidence="1">The sequence shown here is derived from an EMBL/GenBank/DDBJ whole genome shotgun (WGS) entry which is preliminary data.</text>
</comment>
<gene>
    <name evidence="1" type="ORF">rsdtw13_23910</name>
</gene>